<comment type="caution">
    <text evidence="1">The sequence shown here is derived from an EMBL/GenBank/DDBJ whole genome shotgun (WGS) entry which is preliminary data.</text>
</comment>
<name>A0A7C3WW64_9BACT</name>
<gene>
    <name evidence="1" type="ORF">ENV35_04265</name>
</gene>
<accession>A0A7C3WW64</accession>
<reference evidence="1" key="1">
    <citation type="journal article" date="2020" name="mSystems">
        <title>Genome- and Community-Level Interaction Insights into Carbon Utilization and Element Cycling Functions of Hydrothermarchaeota in Hydrothermal Sediment.</title>
        <authorList>
            <person name="Zhou Z."/>
            <person name="Liu Y."/>
            <person name="Xu W."/>
            <person name="Pan J."/>
            <person name="Luo Z.H."/>
            <person name="Li M."/>
        </authorList>
    </citation>
    <scope>NUCLEOTIDE SEQUENCE [LARGE SCALE GENOMIC DNA]</scope>
    <source>
        <strain evidence="1">SpSt-751</strain>
    </source>
</reference>
<dbReference type="EMBL" id="DTGA01000097">
    <property type="protein sequence ID" value="HGB31072.1"/>
    <property type="molecule type" value="Genomic_DNA"/>
</dbReference>
<sequence length="107" mass="12151">MKISEFFKNLGYPDGIVEKFEFIGKAASLGLIGGNGIFMLRSVIEHEGNPIRISYEDKYWSTDFTIRHGDDEVHVSLIAKGEDIQDCIITKVYRVLPEEGIKIVMEQ</sequence>
<proteinExistence type="predicted"/>
<protein>
    <submittedName>
        <fullName evidence="1">Uncharacterized protein</fullName>
    </submittedName>
</protein>
<evidence type="ECO:0000313" key="1">
    <source>
        <dbReference type="EMBL" id="HGB31072.1"/>
    </source>
</evidence>
<dbReference type="AlphaFoldDB" id="A0A7C3WW64"/>
<organism evidence="1">
    <name type="scientific">Dictyoglomus turgidum</name>
    <dbReference type="NCBI Taxonomy" id="513050"/>
    <lineage>
        <taxon>Bacteria</taxon>
        <taxon>Pseudomonadati</taxon>
        <taxon>Dictyoglomota</taxon>
        <taxon>Dictyoglomia</taxon>
        <taxon>Dictyoglomales</taxon>
        <taxon>Dictyoglomaceae</taxon>
        <taxon>Dictyoglomus</taxon>
    </lineage>
</organism>